<dbReference type="VEuPathDB" id="FungiDB:AMAG_03075"/>
<dbReference type="GO" id="GO:0005085">
    <property type="term" value="F:guanyl-nucleotide exchange factor activity"/>
    <property type="evidence" value="ECO:0007669"/>
    <property type="project" value="InterPro"/>
</dbReference>
<feature type="compositionally biased region" description="Low complexity" evidence="3">
    <location>
        <begin position="126"/>
        <end position="164"/>
    </location>
</feature>
<feature type="region of interest" description="Disordered" evidence="3">
    <location>
        <begin position="32"/>
        <end position="194"/>
    </location>
</feature>
<dbReference type="SUPFAM" id="SSF144284">
    <property type="entry name" value="Sec2 N-terminal region"/>
    <property type="match status" value="1"/>
</dbReference>
<proteinExistence type="predicted"/>
<sequence>MSAAPGLNDDALLHVSLEELHGIGGAEMVATAGAAARSSRALAARRPKRRSAMERSSSATDSPRTEPRALASPVGSGELVDDAHDEGHDEAEPASPQPEPQLAEQPAAHAEPAAASSEPAARDVEPAAADADADASPDATAAVEATTEPANADTDADAATAAATRDFDSVVDDDATAPPTDSGATSTSSEDGLPLEVMALRNELRDAKLREAQLERAVLALEEELARSQSQSASFDRAMAEMRTLRSNMEDLAAKLRLEEERNHEMEAGKRLIDTEYESLSVQLFEQANALVKEERILRSHAERKTAVLEQRLAEANSIVESLRSELAALKDLMHQQEQSFEHEIQVQQQQMIQHLQEDHDAADAADDLIVPSDSTSDSADAPLVSDAAGTVVVERALSPTSRRTTSSPPVPDLHIDLVSNSARERAAAKSGEEWRSDAFPIQFVPPSLPGNSMAPPSPGPRRSSYCGVLPHPGAPTAVANLHSHLASEFRAFLTVLFSPVGKNAPYLTQENRENALYRTKFMERLFEEDVKPTINLPGLSWLQKKNLAGAVTAYTLSIQPRRKPVIKKKSKSTTSTLLLNGSKLVFGSGNDAGTQHAHGAGPADAAAAAVVQQETYEYTPDTIDCWGCGASIVNVAPLTVVTLGETDTPKPVCKLCRAKLVTVCQIFSYVRMVGNGILPPAATNPNMPVPLVLDPPPKPDHMRRGSTSSVPTLSPTAGTHPRRGKNTSISSLASVLSGGWPARVSGVAADDAGSSAPVAAAASAPTPAAAAPSAAAAVVAAASSAATPAPASDGLDVGVGGDAAAIAPAPTTNLTTSAFFQRTSSLFSSAFSSYTSSRSANNSTPTPGANTNDQDAGSETGAPTAARCRNGHRDPAVVARRTDTRGRGHSGAAAQLAHVAVWREHRHKHCRLPSVARDRGRDPGRRRRSQAHRATDRTTRGRRLGRPVPAAAAHVLCAPRRVGPRRRRGTRLVGDPAANPRGRARRDRPRQYAFVAPEFGCRANGRRARQGAWGPANPAVAGTRAHAQARWARTVAESGCRASGGGPGRDVDAPREVHALFFHKGAR</sequence>
<reference evidence="5 6" key="1">
    <citation type="submission" date="2009-11" db="EMBL/GenBank/DDBJ databases">
        <title>Annotation of Allomyces macrogynus ATCC 38327.</title>
        <authorList>
            <consortium name="The Broad Institute Genome Sequencing Platform"/>
            <person name="Russ C."/>
            <person name="Cuomo C."/>
            <person name="Burger G."/>
            <person name="Gray M.W."/>
            <person name="Holland P.W.H."/>
            <person name="King N."/>
            <person name="Lang F.B.F."/>
            <person name="Roger A.J."/>
            <person name="Ruiz-Trillo I."/>
            <person name="Young S.K."/>
            <person name="Zeng Q."/>
            <person name="Gargeya S."/>
            <person name="Fitzgerald M."/>
            <person name="Haas B."/>
            <person name="Abouelleil A."/>
            <person name="Alvarado L."/>
            <person name="Arachchi H.M."/>
            <person name="Berlin A."/>
            <person name="Chapman S.B."/>
            <person name="Gearin G."/>
            <person name="Goldberg J."/>
            <person name="Griggs A."/>
            <person name="Gujja S."/>
            <person name="Hansen M."/>
            <person name="Heiman D."/>
            <person name="Howarth C."/>
            <person name="Larimer J."/>
            <person name="Lui A."/>
            <person name="MacDonald P.J.P."/>
            <person name="McCowen C."/>
            <person name="Montmayeur A."/>
            <person name="Murphy C."/>
            <person name="Neiman D."/>
            <person name="Pearson M."/>
            <person name="Priest M."/>
            <person name="Roberts A."/>
            <person name="Saif S."/>
            <person name="Shea T."/>
            <person name="Sisk P."/>
            <person name="Stolte C."/>
            <person name="Sykes S."/>
            <person name="Wortman J."/>
            <person name="Nusbaum C."/>
            <person name="Birren B."/>
        </authorList>
    </citation>
    <scope>NUCLEOTIDE SEQUENCE [LARGE SCALE GENOMIC DNA]</scope>
    <source>
        <strain evidence="5 6">ATCC 38327</strain>
    </source>
</reference>
<dbReference type="GO" id="GO:0006887">
    <property type="term" value="P:exocytosis"/>
    <property type="evidence" value="ECO:0007669"/>
    <property type="project" value="TreeGrafter"/>
</dbReference>
<evidence type="ECO:0000259" key="4">
    <source>
        <dbReference type="Pfam" id="PF06428"/>
    </source>
</evidence>
<keyword evidence="6" id="KW-1185">Reference proteome</keyword>
<feature type="coiled-coil region" evidence="2">
    <location>
        <begin position="197"/>
        <end position="269"/>
    </location>
</feature>
<accession>A0A0L0S4K9</accession>
<feature type="compositionally biased region" description="Basic and acidic residues" evidence="3">
    <location>
        <begin position="81"/>
        <end position="91"/>
    </location>
</feature>
<name>A0A0L0S4K9_ALLM3</name>
<dbReference type="STRING" id="578462.A0A0L0S4K9"/>
<dbReference type="AlphaFoldDB" id="A0A0L0S4K9"/>
<feature type="coiled-coil region" evidence="2">
    <location>
        <begin position="306"/>
        <end position="340"/>
    </location>
</feature>
<dbReference type="Proteomes" id="UP000054350">
    <property type="component" value="Unassembled WGS sequence"/>
</dbReference>
<feature type="region of interest" description="Disordered" evidence="3">
    <location>
        <begin position="835"/>
        <end position="877"/>
    </location>
</feature>
<dbReference type="CDD" id="cd21044">
    <property type="entry name" value="Rab11BD_RAB3IP_like"/>
    <property type="match status" value="1"/>
</dbReference>
<dbReference type="GO" id="GO:0070319">
    <property type="term" value="C:Golgi to plasma membrane transport vesicle"/>
    <property type="evidence" value="ECO:0007669"/>
    <property type="project" value="TreeGrafter"/>
</dbReference>
<evidence type="ECO:0000313" key="5">
    <source>
        <dbReference type="EMBL" id="KNE57356.1"/>
    </source>
</evidence>
<feature type="compositionally biased region" description="Polar residues" evidence="3">
    <location>
        <begin position="845"/>
        <end position="858"/>
    </location>
</feature>
<dbReference type="Gene3D" id="6.10.140.910">
    <property type="match status" value="1"/>
</dbReference>
<keyword evidence="1 2" id="KW-0175">Coiled coil</keyword>
<feature type="compositionally biased region" description="Low complexity" evidence="3">
    <location>
        <begin position="100"/>
        <end position="119"/>
    </location>
</feature>
<dbReference type="Pfam" id="PF25555">
    <property type="entry name" value="RAB3A-like_C"/>
    <property type="match status" value="1"/>
</dbReference>
<dbReference type="EMBL" id="GG745331">
    <property type="protein sequence ID" value="KNE57356.1"/>
    <property type="molecule type" value="Genomic_DNA"/>
</dbReference>
<organism evidence="5 6">
    <name type="scientific">Allomyces macrogynus (strain ATCC 38327)</name>
    <name type="common">Allomyces javanicus var. macrogynus</name>
    <dbReference type="NCBI Taxonomy" id="578462"/>
    <lineage>
        <taxon>Eukaryota</taxon>
        <taxon>Fungi</taxon>
        <taxon>Fungi incertae sedis</taxon>
        <taxon>Blastocladiomycota</taxon>
        <taxon>Blastocladiomycetes</taxon>
        <taxon>Blastocladiales</taxon>
        <taxon>Blastocladiaceae</taxon>
        <taxon>Allomyces</taxon>
    </lineage>
</organism>
<gene>
    <name evidence="5" type="ORF">AMAG_03075</name>
</gene>
<feature type="region of interest" description="Disordered" evidence="3">
    <location>
        <begin position="964"/>
        <end position="989"/>
    </location>
</feature>
<feature type="compositionally biased region" description="Polar residues" evidence="3">
    <location>
        <begin position="706"/>
        <end position="718"/>
    </location>
</feature>
<dbReference type="PANTHER" id="PTHR14430:SF0">
    <property type="entry name" value="SEC2P DOMAIN-CONTAINING PROTEIN"/>
    <property type="match status" value="1"/>
</dbReference>
<feature type="region of interest" description="Disordered" evidence="3">
    <location>
        <begin position="695"/>
        <end position="728"/>
    </location>
</feature>
<evidence type="ECO:0000256" key="1">
    <source>
        <dbReference type="ARBA" id="ARBA00023054"/>
    </source>
</evidence>
<reference evidence="6" key="2">
    <citation type="submission" date="2009-11" db="EMBL/GenBank/DDBJ databases">
        <title>The Genome Sequence of Allomyces macrogynus strain ATCC 38327.</title>
        <authorList>
            <consortium name="The Broad Institute Genome Sequencing Platform"/>
            <person name="Russ C."/>
            <person name="Cuomo C."/>
            <person name="Shea T."/>
            <person name="Young S.K."/>
            <person name="Zeng Q."/>
            <person name="Koehrsen M."/>
            <person name="Haas B."/>
            <person name="Borodovsky M."/>
            <person name="Guigo R."/>
            <person name="Alvarado L."/>
            <person name="Berlin A."/>
            <person name="Borenstein D."/>
            <person name="Chen Z."/>
            <person name="Engels R."/>
            <person name="Freedman E."/>
            <person name="Gellesch M."/>
            <person name="Goldberg J."/>
            <person name="Griggs A."/>
            <person name="Gujja S."/>
            <person name="Heiman D."/>
            <person name="Hepburn T."/>
            <person name="Howarth C."/>
            <person name="Jen D."/>
            <person name="Larson L."/>
            <person name="Lewis B."/>
            <person name="Mehta T."/>
            <person name="Park D."/>
            <person name="Pearson M."/>
            <person name="Roberts A."/>
            <person name="Saif S."/>
            <person name="Shenoy N."/>
            <person name="Sisk P."/>
            <person name="Stolte C."/>
            <person name="Sykes S."/>
            <person name="Walk T."/>
            <person name="White J."/>
            <person name="Yandava C."/>
            <person name="Burger G."/>
            <person name="Gray M.W."/>
            <person name="Holland P.W.H."/>
            <person name="King N."/>
            <person name="Lang F.B.F."/>
            <person name="Roger A.J."/>
            <person name="Ruiz-Trillo I."/>
            <person name="Lander E."/>
            <person name="Nusbaum C."/>
        </authorList>
    </citation>
    <scope>NUCLEOTIDE SEQUENCE [LARGE SCALE GENOMIC DNA]</scope>
    <source>
        <strain evidence="6">ATCC 38327</strain>
    </source>
</reference>
<feature type="compositionally biased region" description="Low complexity" evidence="3">
    <location>
        <begin position="32"/>
        <end position="42"/>
    </location>
</feature>
<dbReference type="InterPro" id="IPR009449">
    <property type="entry name" value="Sec2_N"/>
</dbReference>
<dbReference type="PANTHER" id="PTHR14430">
    <property type="entry name" value="RABIN3-RELATED"/>
    <property type="match status" value="1"/>
</dbReference>
<protein>
    <recommendedName>
        <fullName evidence="4">GDP/GTP exchange factor Sec2 N-terminal domain-containing protein</fullName>
    </recommendedName>
</protein>
<dbReference type="InterPro" id="IPR040351">
    <property type="entry name" value="RAB3IL/RAB3IP/Sec2"/>
</dbReference>
<feature type="domain" description="GDP/GTP exchange factor Sec2 N-terminal" evidence="4">
    <location>
        <begin position="207"/>
        <end position="337"/>
    </location>
</feature>
<evidence type="ECO:0000313" key="6">
    <source>
        <dbReference type="Proteomes" id="UP000054350"/>
    </source>
</evidence>
<dbReference type="GO" id="GO:0051286">
    <property type="term" value="C:cell tip"/>
    <property type="evidence" value="ECO:0007669"/>
    <property type="project" value="TreeGrafter"/>
</dbReference>
<feature type="compositionally biased region" description="Low complexity" evidence="3">
    <location>
        <begin position="835"/>
        <end position="844"/>
    </location>
</feature>
<evidence type="ECO:0000256" key="2">
    <source>
        <dbReference type="SAM" id="Coils"/>
    </source>
</evidence>
<feature type="region of interest" description="Disordered" evidence="3">
    <location>
        <begin position="905"/>
        <end position="943"/>
    </location>
</feature>
<dbReference type="OrthoDB" id="1748564at2759"/>
<dbReference type="Pfam" id="PF06428">
    <property type="entry name" value="Sec2p"/>
    <property type="match status" value="1"/>
</dbReference>
<evidence type="ECO:0000256" key="3">
    <source>
        <dbReference type="SAM" id="MobiDB-lite"/>
    </source>
</evidence>